<evidence type="ECO:0000313" key="2">
    <source>
        <dbReference type="EMBL" id="QBD78800.1"/>
    </source>
</evidence>
<dbReference type="OrthoDB" id="9772633at2"/>
<dbReference type="KEGG" id="kbs:EPA93_23555"/>
<dbReference type="InterPro" id="IPR052519">
    <property type="entry name" value="Euk-type_GlcNAc_Kinase"/>
</dbReference>
<gene>
    <name evidence="2" type="ORF">EPA93_23555</name>
</gene>
<feature type="domain" description="ATPase BadF/BadG/BcrA/BcrD type" evidence="1">
    <location>
        <begin position="16"/>
        <end position="274"/>
    </location>
</feature>
<dbReference type="PANTHER" id="PTHR43190:SF3">
    <property type="entry name" value="N-ACETYL-D-GLUCOSAMINE KINASE"/>
    <property type="match status" value="1"/>
</dbReference>
<dbReference type="InterPro" id="IPR043129">
    <property type="entry name" value="ATPase_NBD"/>
</dbReference>
<dbReference type="InterPro" id="IPR002731">
    <property type="entry name" value="ATPase_BadF"/>
</dbReference>
<name>A0A4P6JU14_KTERU</name>
<evidence type="ECO:0000259" key="1">
    <source>
        <dbReference type="Pfam" id="PF01869"/>
    </source>
</evidence>
<evidence type="ECO:0000313" key="3">
    <source>
        <dbReference type="Proteomes" id="UP000290365"/>
    </source>
</evidence>
<dbReference type="RefSeq" id="WP_129889853.1">
    <property type="nucleotide sequence ID" value="NZ_CP035758.1"/>
</dbReference>
<dbReference type="CDD" id="cd24007">
    <property type="entry name" value="ASKHA_NBD_eukNAGK-like"/>
    <property type="match status" value="1"/>
</dbReference>
<sequence length="331" mass="34779">MAAASEQSIAADLCYVGIDGGGSKTLAVIVDAHGHELGRGQAGSANQSSVGIEQALSSIRQAVEAAAKIAGCPAHFRSAWLGLAGIDRASDYEQFYPQLKPLAETVRLTNDAELLLSALQESVGLALIAGTGSIALGRDRHGTITRAGGWGYIIGDEGSGYSMGRQALQAAARASDGRGPQTALLQLILAAWQLSTPDDMIGQVYTQAGSTARIAALSTLVFTAARSGDQVARKIVQEAVEELVLAAMATFNALDFPEREVSIALAGGLLMNETDFRTRVVRRLRSRLALKQVALVEEPALSAALAARHISFEQSWSRPAEPQASDLSRLT</sequence>
<dbReference type="SUPFAM" id="SSF53067">
    <property type="entry name" value="Actin-like ATPase domain"/>
    <property type="match status" value="2"/>
</dbReference>
<proteinExistence type="predicted"/>
<reference evidence="2 3" key="1">
    <citation type="submission" date="2019-01" db="EMBL/GenBank/DDBJ databases">
        <title>Ktedonosporobacter rubrisoli SCAWS-G2.</title>
        <authorList>
            <person name="Huang Y."/>
            <person name="Yan B."/>
        </authorList>
    </citation>
    <scope>NUCLEOTIDE SEQUENCE [LARGE SCALE GENOMIC DNA]</scope>
    <source>
        <strain evidence="2 3">SCAWS-G2</strain>
    </source>
</reference>
<organism evidence="2 3">
    <name type="scientific">Ktedonosporobacter rubrisoli</name>
    <dbReference type="NCBI Taxonomy" id="2509675"/>
    <lineage>
        <taxon>Bacteria</taxon>
        <taxon>Bacillati</taxon>
        <taxon>Chloroflexota</taxon>
        <taxon>Ktedonobacteria</taxon>
        <taxon>Ktedonobacterales</taxon>
        <taxon>Ktedonosporobacteraceae</taxon>
        <taxon>Ktedonosporobacter</taxon>
    </lineage>
</organism>
<protein>
    <submittedName>
        <fullName evidence="2">BadF/BadG/BcrA/BcrD type ATPase</fullName>
    </submittedName>
</protein>
<keyword evidence="3" id="KW-1185">Reference proteome</keyword>
<dbReference type="EMBL" id="CP035758">
    <property type="protein sequence ID" value="QBD78800.1"/>
    <property type="molecule type" value="Genomic_DNA"/>
</dbReference>
<accession>A0A4P6JU14</accession>
<dbReference type="PANTHER" id="PTHR43190">
    <property type="entry name" value="N-ACETYL-D-GLUCOSAMINE KINASE"/>
    <property type="match status" value="1"/>
</dbReference>
<dbReference type="Pfam" id="PF01869">
    <property type="entry name" value="BcrAD_BadFG"/>
    <property type="match status" value="1"/>
</dbReference>
<dbReference type="Gene3D" id="3.30.420.40">
    <property type="match status" value="2"/>
</dbReference>
<dbReference type="Proteomes" id="UP000290365">
    <property type="component" value="Chromosome"/>
</dbReference>
<dbReference type="AlphaFoldDB" id="A0A4P6JU14"/>